<comment type="caution">
    <text evidence="2">The sequence shown here is derived from an EMBL/GenBank/DDBJ whole genome shotgun (WGS) entry which is preliminary data.</text>
</comment>
<proteinExistence type="predicted"/>
<dbReference type="Gene3D" id="2.60.120.10">
    <property type="entry name" value="Jelly Rolls"/>
    <property type="match status" value="1"/>
</dbReference>
<sequence>MEWIDNRYLLTEYFKKTKFSQYFGFPVKDIVKLCRFHRGEQIIKSDMISDFIYFLLDGEVKFLVTSDSGKIVYLGGCKEFTVLGEVSSLWKMKPMTSVVASTECICFCISLDTYRNRLLDDNTFLRYISKTMAYRLTKRDDDVIVDRTETAYTKMCALIIQNSQNTMFTLDLQECARTLSISYRQVIRIMNRLLQEKLIKKVKRKYYILDYSALYAKTNENYFFYE</sequence>
<name>A0A412PBF7_9FIRM</name>
<dbReference type="CDD" id="cd00038">
    <property type="entry name" value="CAP_ED"/>
    <property type="match status" value="1"/>
</dbReference>
<dbReference type="SUPFAM" id="SSF51206">
    <property type="entry name" value="cAMP-binding domain-like"/>
    <property type="match status" value="1"/>
</dbReference>
<dbReference type="Proteomes" id="UP000284731">
    <property type="component" value="Unassembled WGS sequence"/>
</dbReference>
<dbReference type="InterPro" id="IPR000595">
    <property type="entry name" value="cNMP-bd_dom"/>
</dbReference>
<dbReference type="SUPFAM" id="SSF46785">
    <property type="entry name" value="Winged helix' DNA-binding domain"/>
    <property type="match status" value="1"/>
</dbReference>
<evidence type="ECO:0000313" key="3">
    <source>
        <dbReference type="Proteomes" id="UP000284731"/>
    </source>
</evidence>
<dbReference type="AlphaFoldDB" id="A0A412PBF7"/>
<evidence type="ECO:0000259" key="1">
    <source>
        <dbReference type="PROSITE" id="PS50042"/>
    </source>
</evidence>
<reference evidence="2 3" key="1">
    <citation type="submission" date="2018-08" db="EMBL/GenBank/DDBJ databases">
        <title>A genome reference for cultivated species of the human gut microbiota.</title>
        <authorList>
            <person name="Zou Y."/>
            <person name="Xue W."/>
            <person name="Luo G."/>
        </authorList>
    </citation>
    <scope>NUCLEOTIDE SEQUENCE [LARGE SCALE GENOMIC DNA]</scope>
    <source>
        <strain evidence="2 3">AF18-46</strain>
    </source>
</reference>
<feature type="domain" description="Cyclic nucleotide-binding" evidence="1">
    <location>
        <begin position="27"/>
        <end position="135"/>
    </location>
</feature>
<dbReference type="EMBL" id="QRWX01000004">
    <property type="protein sequence ID" value="RGT54219.1"/>
    <property type="molecule type" value="Genomic_DNA"/>
</dbReference>
<evidence type="ECO:0000313" key="2">
    <source>
        <dbReference type="EMBL" id="RGT54219.1"/>
    </source>
</evidence>
<dbReference type="InterPro" id="IPR014710">
    <property type="entry name" value="RmlC-like_jellyroll"/>
</dbReference>
<dbReference type="Pfam" id="PF00027">
    <property type="entry name" value="cNMP_binding"/>
    <property type="match status" value="1"/>
</dbReference>
<accession>A0A412PBF7</accession>
<dbReference type="InterPro" id="IPR036390">
    <property type="entry name" value="WH_DNA-bd_sf"/>
</dbReference>
<dbReference type="RefSeq" id="WP_118765209.1">
    <property type="nucleotide sequence ID" value="NZ_CABJCF010000004.1"/>
</dbReference>
<dbReference type="InterPro" id="IPR018490">
    <property type="entry name" value="cNMP-bd_dom_sf"/>
</dbReference>
<dbReference type="PROSITE" id="PS50042">
    <property type="entry name" value="CNMP_BINDING_3"/>
    <property type="match status" value="1"/>
</dbReference>
<organism evidence="2 3">
    <name type="scientific">Solobacterium moorei</name>
    <dbReference type="NCBI Taxonomy" id="102148"/>
    <lineage>
        <taxon>Bacteria</taxon>
        <taxon>Bacillati</taxon>
        <taxon>Bacillota</taxon>
        <taxon>Erysipelotrichia</taxon>
        <taxon>Erysipelotrichales</taxon>
        <taxon>Erysipelotrichaceae</taxon>
        <taxon>Solobacterium</taxon>
    </lineage>
</organism>
<protein>
    <recommendedName>
        <fullName evidence="1">Cyclic nucleotide-binding domain-containing protein</fullName>
    </recommendedName>
</protein>
<gene>
    <name evidence="2" type="ORF">DWX20_08610</name>
</gene>